<evidence type="ECO:0000313" key="1">
    <source>
        <dbReference type="EMBL" id="KAE9264975.1"/>
    </source>
</evidence>
<dbReference type="EMBL" id="QXFT01008104">
    <property type="protein sequence ID" value="KAE9264975.1"/>
    <property type="molecule type" value="Genomic_DNA"/>
</dbReference>
<evidence type="ECO:0000313" key="2">
    <source>
        <dbReference type="Proteomes" id="UP000434957"/>
    </source>
</evidence>
<keyword evidence="2" id="KW-1185">Reference proteome</keyword>
<reference evidence="1 2" key="1">
    <citation type="submission" date="2018-08" db="EMBL/GenBank/DDBJ databases">
        <title>Genomic investigation of the strawberry pathogen Phytophthora fragariae indicates pathogenicity is determined by transcriptional variation in three key races.</title>
        <authorList>
            <person name="Adams T.M."/>
            <person name="Armitage A.D."/>
            <person name="Sobczyk M.K."/>
            <person name="Bates H.J."/>
            <person name="Dunwell J.M."/>
            <person name="Nellist C.F."/>
            <person name="Harrison R.J."/>
        </authorList>
    </citation>
    <scope>NUCLEOTIDE SEQUENCE [LARGE SCALE GENOMIC DNA]</scope>
    <source>
        <strain evidence="1 2">SCRP333</strain>
    </source>
</reference>
<feature type="non-terminal residue" evidence="1">
    <location>
        <position position="321"/>
    </location>
</feature>
<sequence length="321" mass="37358">MPLWYNIYFTFGKAKTPLAEVSKKTIGTLKALGFNRLQDFVYYHGAYVTVDLLLSLLPMEIFDRPASRTRLISDTMARFNLILPSDDPLPGPTRSVLVEAACHEWSLAGQLVVEMKNKDFVQLVLKARKDPKTPELQLQQLDAADFEPADDTWRKEILWDRHVLPVCADLKYRLQHNALGFLYKFGWRTQVATSRDCVHGCLSEENAKHLFWLCAVARFQWDYYLRPFHDLIEEDIDWQLVLFSTKLRLHLSTVRLYGDYAVQATFNIVRCCVFRALWLHRNKRLYNPEVSTSAGFVNHHASAYIQLHLRIFRAHAISKNK</sequence>
<comment type="caution">
    <text evidence="1">The sequence shown here is derived from an EMBL/GenBank/DDBJ whole genome shotgun (WGS) entry which is preliminary data.</text>
</comment>
<accession>A0A6A4B0B0</accession>
<dbReference type="Proteomes" id="UP000434957">
    <property type="component" value="Unassembled WGS sequence"/>
</dbReference>
<name>A0A6A4B0B0_9STRA</name>
<proteinExistence type="predicted"/>
<evidence type="ECO:0008006" key="3">
    <source>
        <dbReference type="Google" id="ProtNLM"/>
    </source>
</evidence>
<protein>
    <recommendedName>
        <fullName evidence="3">Reverse transcriptase zinc-binding domain-containing protein</fullName>
    </recommendedName>
</protein>
<dbReference type="AlphaFoldDB" id="A0A6A4B0B0"/>
<gene>
    <name evidence="1" type="ORF">PR003_g32608</name>
</gene>
<organism evidence="1 2">
    <name type="scientific">Phytophthora rubi</name>
    <dbReference type="NCBI Taxonomy" id="129364"/>
    <lineage>
        <taxon>Eukaryota</taxon>
        <taxon>Sar</taxon>
        <taxon>Stramenopiles</taxon>
        <taxon>Oomycota</taxon>
        <taxon>Peronosporomycetes</taxon>
        <taxon>Peronosporales</taxon>
        <taxon>Peronosporaceae</taxon>
        <taxon>Phytophthora</taxon>
    </lineage>
</organism>